<comment type="caution">
    <text evidence="2">The sequence shown here is derived from an EMBL/GenBank/DDBJ whole genome shotgun (WGS) entry which is preliminary data.</text>
</comment>
<name>A0A9X4GIG6_9ENTR</name>
<dbReference type="Proteomes" id="UP001147005">
    <property type="component" value="Unassembled WGS sequence"/>
</dbReference>
<accession>A0A9X4GIG6</accession>
<evidence type="ECO:0000313" key="3">
    <source>
        <dbReference type="Proteomes" id="UP001147005"/>
    </source>
</evidence>
<gene>
    <name evidence="2" type="ORF">L2111_17525</name>
</gene>
<proteinExistence type="predicted"/>
<feature type="chain" id="PRO_5040855758" evidence="1">
    <location>
        <begin position="23"/>
        <end position="116"/>
    </location>
</feature>
<organism evidence="2 3">
    <name type="scientific">Citrobacter portucalensis</name>
    <dbReference type="NCBI Taxonomy" id="1639133"/>
    <lineage>
        <taxon>Bacteria</taxon>
        <taxon>Pseudomonadati</taxon>
        <taxon>Pseudomonadota</taxon>
        <taxon>Gammaproteobacteria</taxon>
        <taxon>Enterobacterales</taxon>
        <taxon>Enterobacteriaceae</taxon>
        <taxon>Citrobacter</taxon>
        <taxon>Citrobacter freundii complex</taxon>
    </lineage>
</organism>
<sequence length="116" mass="12862">MFKLNISVLGLLFLTLISSVYAADINQADCNYAIKRLEDFNSNGLKNPNQRKTFEEKATYAYAEACQSAGLVTIFGYLQEAPETTPEIQKYCSDNARSRGEYARCAVTGKLDDASN</sequence>
<dbReference type="AlphaFoldDB" id="A0A9X4GIG6"/>
<feature type="signal peptide" evidence="1">
    <location>
        <begin position="1"/>
        <end position="22"/>
    </location>
</feature>
<evidence type="ECO:0000256" key="1">
    <source>
        <dbReference type="SAM" id="SignalP"/>
    </source>
</evidence>
<reference evidence="2" key="1">
    <citation type="submission" date="2022-01" db="EMBL/GenBank/DDBJ databases">
        <title>Genetic Characterization of Carbapenem-resistant Citrobacter spp. from China: a multicenter study.</title>
        <authorList>
            <person name="Ye L."/>
        </authorList>
    </citation>
    <scope>NUCLEOTIDE SEQUENCE</scope>
    <source>
        <strain evidence="2">IR5432</strain>
    </source>
</reference>
<evidence type="ECO:0000313" key="2">
    <source>
        <dbReference type="EMBL" id="MDE9619857.1"/>
    </source>
</evidence>
<dbReference type="EMBL" id="JAKIHW010000022">
    <property type="protein sequence ID" value="MDE9619857.1"/>
    <property type="molecule type" value="Genomic_DNA"/>
</dbReference>
<dbReference type="RefSeq" id="WP_275398303.1">
    <property type="nucleotide sequence ID" value="NZ_JAKIHW010000022.1"/>
</dbReference>
<protein>
    <submittedName>
        <fullName evidence="2">Uncharacterized protein</fullName>
    </submittedName>
</protein>
<keyword evidence="1" id="KW-0732">Signal</keyword>